<proteinExistence type="predicted"/>
<comment type="caution">
    <text evidence="1">The sequence shown here is derived from an EMBL/GenBank/DDBJ whole genome shotgun (WGS) entry which is preliminary data.</text>
</comment>
<evidence type="ECO:0000313" key="2">
    <source>
        <dbReference type="Proteomes" id="UP001163324"/>
    </source>
</evidence>
<gene>
    <name evidence="1" type="ORF">N3K66_008007</name>
</gene>
<reference evidence="1" key="1">
    <citation type="submission" date="2022-10" db="EMBL/GenBank/DDBJ databases">
        <title>Complete Genome of Trichothecium roseum strain YXFP-22015, a Plant Pathogen Isolated from Citrus.</title>
        <authorList>
            <person name="Wang Y."/>
            <person name="Zhu L."/>
        </authorList>
    </citation>
    <scope>NUCLEOTIDE SEQUENCE</scope>
    <source>
        <strain evidence="1">YXFP-22015</strain>
    </source>
</reference>
<name>A0ACC0UTD5_9HYPO</name>
<protein>
    <submittedName>
        <fullName evidence="1">Uncharacterized protein</fullName>
    </submittedName>
</protein>
<keyword evidence="2" id="KW-1185">Reference proteome</keyword>
<organism evidence="1 2">
    <name type="scientific">Trichothecium roseum</name>
    <dbReference type="NCBI Taxonomy" id="47278"/>
    <lineage>
        <taxon>Eukaryota</taxon>
        <taxon>Fungi</taxon>
        <taxon>Dikarya</taxon>
        <taxon>Ascomycota</taxon>
        <taxon>Pezizomycotina</taxon>
        <taxon>Sordariomycetes</taxon>
        <taxon>Hypocreomycetidae</taxon>
        <taxon>Hypocreales</taxon>
        <taxon>Hypocreales incertae sedis</taxon>
        <taxon>Trichothecium</taxon>
    </lineage>
</organism>
<accession>A0ACC0UTD5</accession>
<evidence type="ECO:0000313" key="1">
    <source>
        <dbReference type="EMBL" id="KAI9896985.1"/>
    </source>
</evidence>
<dbReference type="EMBL" id="CM047947">
    <property type="protein sequence ID" value="KAI9896985.1"/>
    <property type="molecule type" value="Genomic_DNA"/>
</dbReference>
<sequence length="624" mass="69186">MAGNVAFVEDFDDDEGSSLEGVQGTRRYAISEAPVTPTTERPNTSKSRGSDRPPGRRGHSSSSSGSGSRSSKSRDGSYDRDDIRHQKELNRQRREEDRRNRDRYNRESEIRRVHDEHLINQMPPPKPMKKPRPAPPKHAMSQPVIEQGSYRRGHVDDPRYFGVQQTAISGPPRPRNTRPASYYAGQPPRPPMPGMNWQHPPPPGPFPVGTFPPPMGPGGLPSGMPGHCPPPMSPMGPPPDFYDGPPHHPPPAQSSRALRNRFERPVSDRPSSERPSSAMGFGASPSQRSYMPDEYGYDDDSRHSTSRPPRSRRQQDDDRKAMPPPPPQYKSIPRSQTAAPRGTQFGAPPPARPISRQGKPSRPPPAHRRSIGYGTSPGYYDEDDFQGEDHLFQEVSPEPKHDPRRQALTRARRDSVIYDDDDYDIVPARTRGRRASMYGHGELGSGGVSLDESKYLGALQYQEDITGGSPMPLTAEVLKRANSRRDIASSRSTRSSASRDESDYKRSNTTGLTQSSSGNEDNRVTITGTTKVYLADGTEIECHDGSITLSGGGVRLGSDSGTVYQLEESRSRFKALPHRARAPSQSDAASRYAPSRAPYSYHDYDPSHDASFDFDDDDDDDYSY</sequence>
<dbReference type="Proteomes" id="UP001163324">
    <property type="component" value="Chromosome 8"/>
</dbReference>